<comment type="cofactor">
    <cofactor evidence="1">
        <name>Fe cation</name>
        <dbReference type="ChEBI" id="CHEBI:24875"/>
    </cofactor>
</comment>
<dbReference type="InterPro" id="IPR015879">
    <property type="entry name" value="Ring_hydroxy_dOase_asu_C_dom"/>
</dbReference>
<dbReference type="PANTHER" id="PTHR43756:SF5">
    <property type="entry name" value="CHOLINE MONOOXYGENASE, CHLOROPLASTIC"/>
    <property type="match status" value="1"/>
</dbReference>
<keyword evidence="6" id="KW-0411">Iron-sulfur</keyword>
<reference evidence="10" key="1">
    <citation type="submission" date="2015-07" db="EMBL/GenBank/DDBJ databases">
        <title>Genome sequencing project for genomic taxonomy and phylogenomics of Bacillus-like bacteria.</title>
        <authorList>
            <person name="Liu B."/>
            <person name="Wang J."/>
            <person name="Zhu Y."/>
            <person name="Liu G."/>
            <person name="Chen Q."/>
            <person name="Chen Z."/>
            <person name="Lan J."/>
            <person name="Che J."/>
            <person name="Ge C."/>
            <person name="Shi H."/>
            <person name="Pan Z."/>
            <person name="Liu X."/>
        </authorList>
    </citation>
    <scope>NUCLEOTIDE SEQUENCE [LARGE SCALE GENOMIC DNA]</scope>
    <source>
        <strain evidence="10">DSM 9887</strain>
    </source>
</reference>
<reference evidence="8 11" key="3">
    <citation type="submission" date="2019-06" db="EMBL/GenBank/DDBJ databases">
        <title>Whole genome shotgun sequence of Brevibacillus reuszeri NBRC 15719.</title>
        <authorList>
            <person name="Hosoyama A."/>
            <person name="Uohara A."/>
            <person name="Ohji S."/>
            <person name="Ichikawa N."/>
        </authorList>
    </citation>
    <scope>NUCLEOTIDE SEQUENCE [LARGE SCALE GENOMIC DNA]</scope>
    <source>
        <strain evidence="8 11">NBRC 15719</strain>
    </source>
</reference>
<evidence type="ECO:0000313" key="11">
    <source>
        <dbReference type="Proteomes" id="UP000319578"/>
    </source>
</evidence>
<evidence type="ECO:0000256" key="4">
    <source>
        <dbReference type="ARBA" id="ARBA00023002"/>
    </source>
</evidence>
<organism evidence="9 10">
    <name type="scientific">Brevibacillus reuszeri</name>
    <dbReference type="NCBI Taxonomy" id="54915"/>
    <lineage>
        <taxon>Bacteria</taxon>
        <taxon>Bacillati</taxon>
        <taxon>Bacillota</taxon>
        <taxon>Bacilli</taxon>
        <taxon>Bacillales</taxon>
        <taxon>Paenibacillaceae</taxon>
        <taxon>Brevibacillus</taxon>
    </lineage>
</organism>
<dbReference type="SUPFAM" id="SSF50022">
    <property type="entry name" value="ISP domain"/>
    <property type="match status" value="1"/>
</dbReference>
<dbReference type="GO" id="GO:0005506">
    <property type="term" value="F:iron ion binding"/>
    <property type="evidence" value="ECO:0007669"/>
    <property type="project" value="InterPro"/>
</dbReference>
<dbReference type="Proteomes" id="UP000319578">
    <property type="component" value="Unassembled WGS sequence"/>
</dbReference>
<dbReference type="Gene3D" id="2.102.10.10">
    <property type="entry name" value="Rieske [2Fe-2S] iron-sulphur domain"/>
    <property type="match status" value="1"/>
</dbReference>
<evidence type="ECO:0000313" key="10">
    <source>
        <dbReference type="Proteomes" id="UP000036834"/>
    </source>
</evidence>
<keyword evidence="4" id="KW-0560">Oxidoreductase</keyword>
<dbReference type="AlphaFoldDB" id="A0A0K9YUZ5"/>
<dbReference type="RefSeq" id="WP_049738596.1">
    <property type="nucleotide sequence ID" value="NZ_BJON01000015.1"/>
</dbReference>
<evidence type="ECO:0000256" key="3">
    <source>
        <dbReference type="ARBA" id="ARBA00022723"/>
    </source>
</evidence>
<evidence type="ECO:0000313" key="8">
    <source>
        <dbReference type="EMBL" id="GED70445.1"/>
    </source>
</evidence>
<accession>A0A0K9YUZ5</accession>
<evidence type="ECO:0000256" key="1">
    <source>
        <dbReference type="ARBA" id="ARBA00001962"/>
    </source>
</evidence>
<dbReference type="InterPro" id="IPR036922">
    <property type="entry name" value="Rieske_2Fe-2S_sf"/>
</dbReference>
<gene>
    <name evidence="8" type="primary">yeaW</name>
    <name evidence="9" type="ORF">ADS79_11825</name>
    <name evidence="8" type="ORF">BRE01_41470</name>
</gene>
<proteinExistence type="predicted"/>
<dbReference type="PROSITE" id="PS51296">
    <property type="entry name" value="RIESKE"/>
    <property type="match status" value="1"/>
</dbReference>
<dbReference type="PRINTS" id="PR00090">
    <property type="entry name" value="RNGDIOXGNASE"/>
</dbReference>
<dbReference type="CDD" id="cd03469">
    <property type="entry name" value="Rieske_RO_Alpha_N"/>
    <property type="match status" value="1"/>
</dbReference>
<evidence type="ECO:0000256" key="5">
    <source>
        <dbReference type="ARBA" id="ARBA00023004"/>
    </source>
</evidence>
<dbReference type="GO" id="GO:0016705">
    <property type="term" value="F:oxidoreductase activity, acting on paired donors, with incorporation or reduction of molecular oxygen"/>
    <property type="evidence" value="ECO:0007669"/>
    <property type="project" value="UniProtKB-ARBA"/>
</dbReference>
<keyword evidence="5" id="KW-0408">Iron</keyword>
<keyword evidence="3" id="KW-0479">Metal-binding</keyword>
<dbReference type="SUPFAM" id="SSF55961">
    <property type="entry name" value="Bet v1-like"/>
    <property type="match status" value="1"/>
</dbReference>
<name>A0A0K9YUZ5_9BACL</name>
<evidence type="ECO:0000256" key="2">
    <source>
        <dbReference type="ARBA" id="ARBA00022714"/>
    </source>
</evidence>
<dbReference type="InterPro" id="IPR017941">
    <property type="entry name" value="Rieske_2Fe-2S"/>
</dbReference>
<dbReference type="GO" id="GO:0004497">
    <property type="term" value="F:monooxygenase activity"/>
    <property type="evidence" value="ECO:0007669"/>
    <property type="project" value="UniProtKB-ARBA"/>
</dbReference>
<keyword evidence="11" id="KW-1185">Reference proteome</keyword>
<dbReference type="PATRIC" id="fig|54915.3.peg.1328"/>
<sequence>MLNTKVAPFPHKFHSDPEQSYALTAPYYTDPQIFEIEREAIFFKNWIFACHAEKLRQPGSYFTYAILDQEVLITRTKDNQLKAFYNVCPHRGHQLLEGEGKKTTIVCPYHAWTFQMDGELIKGRGADKVKGFDHKEHCLTPVRVEEYANLIFFNLDRDAQPAHVMYNGLEQDLKRYIPELDKLTFSHRLKFEVKANWKVVIDNFLECNHCSHTHPALCDLIDLKNYKSYIYDYYSSHTAPMGNSDGKVAYKIDPNGGNQNFIAYWLWPLTMFNANPGETALQIFHIMPTGPDTTIEYFDFYFLDKEPTEEGWAGINYMKNVLNPEDISICEAVHKGLKSKGYAGGRLIVDEERTGDISEHALHHFQGLVLQALNAR</sequence>
<dbReference type="Gene3D" id="3.90.380.10">
    <property type="entry name" value="Naphthalene 1,2-dioxygenase Alpha Subunit, Chain A, domain 1"/>
    <property type="match status" value="2"/>
</dbReference>
<dbReference type="Proteomes" id="UP000036834">
    <property type="component" value="Unassembled WGS sequence"/>
</dbReference>
<dbReference type="InterPro" id="IPR001663">
    <property type="entry name" value="Rng_hydr_dOase-A"/>
</dbReference>
<feature type="domain" description="Rieske" evidence="7">
    <location>
        <begin position="46"/>
        <end position="153"/>
    </location>
</feature>
<dbReference type="EMBL" id="LGIQ01000007">
    <property type="protein sequence ID" value="KNB72544.1"/>
    <property type="molecule type" value="Genomic_DNA"/>
</dbReference>
<dbReference type="Pfam" id="PF00848">
    <property type="entry name" value="Ring_hydroxyl_A"/>
    <property type="match status" value="1"/>
</dbReference>
<dbReference type="PANTHER" id="PTHR43756">
    <property type="entry name" value="CHOLINE MONOOXYGENASE, CHLOROPLASTIC"/>
    <property type="match status" value="1"/>
</dbReference>
<dbReference type="Pfam" id="PF00355">
    <property type="entry name" value="Rieske"/>
    <property type="match status" value="1"/>
</dbReference>
<keyword evidence="2" id="KW-0001">2Fe-2S</keyword>
<evidence type="ECO:0000313" key="9">
    <source>
        <dbReference type="EMBL" id="KNB72544.1"/>
    </source>
</evidence>
<dbReference type="GO" id="GO:0051537">
    <property type="term" value="F:2 iron, 2 sulfur cluster binding"/>
    <property type="evidence" value="ECO:0007669"/>
    <property type="project" value="UniProtKB-KW"/>
</dbReference>
<comment type="caution">
    <text evidence="9">The sequence shown here is derived from an EMBL/GenBank/DDBJ whole genome shotgun (WGS) entry which is preliminary data.</text>
</comment>
<evidence type="ECO:0000259" key="7">
    <source>
        <dbReference type="PROSITE" id="PS51296"/>
    </source>
</evidence>
<reference evidence="9" key="2">
    <citation type="submission" date="2015-07" db="EMBL/GenBank/DDBJ databases">
        <title>MeaNS - Measles Nucleotide Surveillance Program.</title>
        <authorList>
            <person name="Tran T."/>
            <person name="Druce J."/>
        </authorList>
    </citation>
    <scope>NUCLEOTIDE SEQUENCE</scope>
    <source>
        <strain evidence="9">DSM 9887</strain>
    </source>
</reference>
<protein>
    <submittedName>
        <fullName evidence="8">Ring-hydroxylating oxygenase subunit alpha</fullName>
    </submittedName>
</protein>
<dbReference type="EMBL" id="BJON01000015">
    <property type="protein sequence ID" value="GED70445.1"/>
    <property type="molecule type" value="Genomic_DNA"/>
</dbReference>
<evidence type="ECO:0000256" key="6">
    <source>
        <dbReference type="ARBA" id="ARBA00023014"/>
    </source>
</evidence>
<dbReference type="STRING" id="54915.ADS79_11825"/>